<feature type="domain" description="Alpha-D-phosphohexomutase alpha/beta/alpha" evidence="7">
    <location>
        <begin position="320"/>
        <end position="438"/>
    </location>
</feature>
<dbReference type="FunFam" id="3.30.310.50:FF:000004">
    <property type="entry name" value="Alpha-D-glucose phosphate-specific phosphoglucomutase"/>
    <property type="match status" value="1"/>
</dbReference>
<dbReference type="NCBIfam" id="TIGR01132">
    <property type="entry name" value="pgm"/>
    <property type="match status" value="1"/>
</dbReference>
<dbReference type="GO" id="GO:0004614">
    <property type="term" value="F:phosphoglucomutase activity"/>
    <property type="evidence" value="ECO:0007669"/>
    <property type="project" value="UniProtKB-UniRule"/>
</dbReference>
<dbReference type="CDD" id="cd05801">
    <property type="entry name" value="PGM_like3"/>
    <property type="match status" value="1"/>
</dbReference>
<evidence type="ECO:0000313" key="8">
    <source>
        <dbReference type="EMBL" id="WBA09473.1"/>
    </source>
</evidence>
<keyword evidence="2" id="KW-0597">Phosphoprotein</keyword>
<evidence type="ECO:0000313" key="9">
    <source>
        <dbReference type="Proteomes" id="UP001164748"/>
    </source>
</evidence>
<dbReference type="InterPro" id="IPR016055">
    <property type="entry name" value="A-D-PHexomutase_a/b/a-I/II/III"/>
</dbReference>
<dbReference type="PANTHER" id="PTHR22573:SF57">
    <property type="entry name" value="PHOSPHOGLUCOMUTASE"/>
    <property type="match status" value="1"/>
</dbReference>
<evidence type="ECO:0000256" key="3">
    <source>
        <dbReference type="NCBIfam" id="TIGR01132"/>
    </source>
</evidence>
<evidence type="ECO:0000259" key="6">
    <source>
        <dbReference type="Pfam" id="PF02879"/>
    </source>
</evidence>
<dbReference type="PANTHER" id="PTHR22573">
    <property type="entry name" value="PHOSPHOHEXOMUTASE FAMILY MEMBER"/>
    <property type="match status" value="1"/>
</dbReference>
<dbReference type="Gene3D" id="3.30.310.50">
    <property type="entry name" value="Alpha-D-phosphohexomutase, C-terminal domain"/>
    <property type="match status" value="1"/>
</dbReference>
<dbReference type="Pfam" id="PF02879">
    <property type="entry name" value="PGM_PMM_II"/>
    <property type="match status" value="1"/>
</dbReference>
<evidence type="ECO:0000259" key="7">
    <source>
        <dbReference type="Pfam" id="PF02880"/>
    </source>
</evidence>
<dbReference type="InterPro" id="IPR005846">
    <property type="entry name" value="A-D-PHexomutase_a/b/a-III"/>
</dbReference>
<keyword evidence="4" id="KW-0460">Magnesium</keyword>
<dbReference type="Pfam" id="PF02878">
    <property type="entry name" value="PGM_PMM_I"/>
    <property type="match status" value="1"/>
</dbReference>
<name>A0AA47KMG2_9GAMM</name>
<dbReference type="InterPro" id="IPR016066">
    <property type="entry name" value="A-D-PHexomutase_CS"/>
</dbReference>
<dbReference type="SUPFAM" id="SSF53738">
    <property type="entry name" value="Phosphoglucomutase, first 3 domains"/>
    <property type="match status" value="3"/>
</dbReference>
<dbReference type="Proteomes" id="UP001164748">
    <property type="component" value="Chromosome"/>
</dbReference>
<feature type="domain" description="Alpha-D-phosphohexomutase alpha/beta/alpha" evidence="5">
    <location>
        <begin position="40"/>
        <end position="179"/>
    </location>
</feature>
<gene>
    <name evidence="8" type="primary">pgm</name>
    <name evidence="8" type="ORF">N8M53_04560</name>
</gene>
<dbReference type="EMBL" id="CP114588">
    <property type="protein sequence ID" value="WBA09473.1"/>
    <property type="molecule type" value="Genomic_DNA"/>
</dbReference>
<keyword evidence="8" id="KW-0413">Isomerase</keyword>
<evidence type="ECO:0000259" key="5">
    <source>
        <dbReference type="Pfam" id="PF02878"/>
    </source>
</evidence>
<keyword evidence="4" id="KW-0479">Metal-binding</keyword>
<dbReference type="RefSeq" id="WP_269579633.1">
    <property type="nucleotide sequence ID" value="NZ_CP114588.1"/>
</dbReference>
<sequence length="548" mass="59100">MAVHPQAGQRANPQDLCDIPALVTRFFQAQPRPGHPSQRVAFGTSGHRGSALNTTFNRDHILAIAQAICDERSARGISGPVFVGKDTHALSEPAFGAVVEVLTANQVQVIAQADQGYTPTPGISQQILAYNRDHAEQADGIVITPSHNPPQDGGIKYNPPHGGPAEGAITKSIESRANDYIDAGLEGVQRWTIDEARVSAYYQEQDLVTPYVAGLERVVDIKTIQAAGLKLAVDPLGGAGIRYWQQIAAHYQLDITLINDHIDPTFGFMPRDGDGVIRMDCSSAYAMAGLLAYKDDYDLAFGNDPDFDRHGIVTPAGLMNPNHYLAVCIDYLFRHRPQWSADLGVGKTLVSSAIIDKVVGDLARPLVEVPVGFKWFVPGLSEGTLGFGGEESAGASFLTFDGKPWSTDKDGIILCLLAAEILAVTGLTPQAYYQKLADKHGDPAYNRLQAIANAEQKQVLSELSPEMVTAETLAGDTITAKLTHAPGNGAAVGGLKVVTEFGWFAARPSGTEDIYKIYCESFKGDEHLRLIEQEAQQIVDRVFNEQGV</sequence>
<dbReference type="GO" id="GO:0000287">
    <property type="term" value="F:magnesium ion binding"/>
    <property type="evidence" value="ECO:0007669"/>
    <property type="project" value="InterPro"/>
</dbReference>
<dbReference type="GO" id="GO:0005829">
    <property type="term" value="C:cytosol"/>
    <property type="evidence" value="ECO:0007669"/>
    <property type="project" value="TreeGrafter"/>
</dbReference>
<dbReference type="InterPro" id="IPR005852">
    <property type="entry name" value="PGM_a-D-Glc-sp"/>
</dbReference>
<dbReference type="InterPro" id="IPR005844">
    <property type="entry name" value="A-D-PHexomutase_a/b/a-I"/>
</dbReference>
<dbReference type="InterPro" id="IPR005845">
    <property type="entry name" value="A-D-PHexomutase_a/b/a-II"/>
</dbReference>
<evidence type="ECO:0000256" key="1">
    <source>
        <dbReference type="ARBA" id="ARBA00010231"/>
    </source>
</evidence>
<protein>
    <recommendedName>
        <fullName evidence="3">Phosphoglucomutase</fullName>
        <ecNumber evidence="3">5.4.2.2</ecNumber>
    </recommendedName>
</protein>
<organism evidence="8 9">
    <name type="scientific">Salinivibrio kushneri</name>
    <dbReference type="NCBI Taxonomy" id="1908198"/>
    <lineage>
        <taxon>Bacteria</taxon>
        <taxon>Pseudomonadati</taxon>
        <taxon>Pseudomonadota</taxon>
        <taxon>Gammaproteobacteria</taxon>
        <taxon>Vibrionales</taxon>
        <taxon>Vibrionaceae</taxon>
        <taxon>Salinivibrio</taxon>
    </lineage>
</organism>
<evidence type="ECO:0000256" key="4">
    <source>
        <dbReference type="RuleBase" id="RU004326"/>
    </source>
</evidence>
<dbReference type="PROSITE" id="PS00710">
    <property type="entry name" value="PGM_PMM"/>
    <property type="match status" value="1"/>
</dbReference>
<dbReference type="Gene3D" id="3.40.120.10">
    <property type="entry name" value="Alpha-D-Glucose-1,6-Bisphosphate, subunit A, domain 3"/>
    <property type="match status" value="3"/>
</dbReference>
<dbReference type="GO" id="GO:0005975">
    <property type="term" value="P:carbohydrate metabolic process"/>
    <property type="evidence" value="ECO:0007669"/>
    <property type="project" value="UniProtKB-UniRule"/>
</dbReference>
<dbReference type="Pfam" id="PF02880">
    <property type="entry name" value="PGM_PMM_III"/>
    <property type="match status" value="1"/>
</dbReference>
<accession>A0AA47KMG2</accession>
<proteinExistence type="inferred from homology"/>
<dbReference type="EC" id="5.4.2.2" evidence="3"/>
<dbReference type="SUPFAM" id="SSF55957">
    <property type="entry name" value="Phosphoglucomutase, C-terminal domain"/>
    <property type="match status" value="1"/>
</dbReference>
<dbReference type="InterPro" id="IPR045244">
    <property type="entry name" value="PGM"/>
</dbReference>
<evidence type="ECO:0000256" key="2">
    <source>
        <dbReference type="ARBA" id="ARBA00022553"/>
    </source>
</evidence>
<comment type="similarity">
    <text evidence="1 4">Belongs to the phosphohexose mutase family.</text>
</comment>
<dbReference type="InterPro" id="IPR036900">
    <property type="entry name" value="A-D-PHexomutase_C_sf"/>
</dbReference>
<dbReference type="AlphaFoldDB" id="A0AA47KMG2"/>
<reference evidence="8" key="1">
    <citation type="submission" date="2022-09" db="EMBL/GenBank/DDBJ databases">
        <authorList>
            <person name="Li Z.-J."/>
        </authorList>
    </citation>
    <scope>NUCLEOTIDE SEQUENCE</scope>
    <source>
        <strain evidence="8">TGB11</strain>
    </source>
</reference>
<feature type="domain" description="Alpha-D-phosphohexomutase alpha/beta/alpha" evidence="6">
    <location>
        <begin position="210"/>
        <end position="317"/>
    </location>
</feature>